<evidence type="ECO:0000313" key="2">
    <source>
        <dbReference type="Proteomes" id="UP000024635"/>
    </source>
</evidence>
<reference evidence="2" key="1">
    <citation type="journal article" date="2015" name="Nat. Genet.">
        <title>The genome and transcriptome of the zoonotic hookworm Ancylostoma ceylanicum identify infection-specific gene families.</title>
        <authorList>
            <person name="Schwarz E.M."/>
            <person name="Hu Y."/>
            <person name="Antoshechkin I."/>
            <person name="Miller M.M."/>
            <person name="Sternberg P.W."/>
            <person name="Aroian R.V."/>
        </authorList>
    </citation>
    <scope>NUCLEOTIDE SEQUENCE</scope>
    <source>
        <strain evidence="2">HY135</strain>
    </source>
</reference>
<dbReference type="AlphaFoldDB" id="A0A016WXD1"/>
<sequence>MRSRWNLGMLRIDHLSLAMNASLRLPMVNELARVLTLGKLDFTLGNLGDACSPWLNPLVYHIVIYSMRGRENLG</sequence>
<organism evidence="1 2">
    <name type="scientific">Ancylostoma ceylanicum</name>
    <dbReference type="NCBI Taxonomy" id="53326"/>
    <lineage>
        <taxon>Eukaryota</taxon>
        <taxon>Metazoa</taxon>
        <taxon>Ecdysozoa</taxon>
        <taxon>Nematoda</taxon>
        <taxon>Chromadorea</taxon>
        <taxon>Rhabditida</taxon>
        <taxon>Rhabditina</taxon>
        <taxon>Rhabditomorpha</taxon>
        <taxon>Strongyloidea</taxon>
        <taxon>Ancylostomatidae</taxon>
        <taxon>Ancylostomatinae</taxon>
        <taxon>Ancylostoma</taxon>
    </lineage>
</organism>
<accession>A0A016WXD1</accession>
<name>A0A016WXD1_9BILA</name>
<proteinExistence type="predicted"/>
<dbReference type="Proteomes" id="UP000024635">
    <property type="component" value="Unassembled WGS sequence"/>
</dbReference>
<keyword evidence="2" id="KW-1185">Reference proteome</keyword>
<comment type="caution">
    <text evidence="1">The sequence shown here is derived from an EMBL/GenBank/DDBJ whole genome shotgun (WGS) entry which is preliminary data.</text>
</comment>
<dbReference type="EMBL" id="JARK01000067">
    <property type="protein sequence ID" value="EYC44246.1"/>
    <property type="molecule type" value="Genomic_DNA"/>
</dbReference>
<evidence type="ECO:0000313" key="1">
    <source>
        <dbReference type="EMBL" id="EYC44246.1"/>
    </source>
</evidence>
<protein>
    <submittedName>
        <fullName evidence="1">Uncharacterized protein</fullName>
    </submittedName>
</protein>
<gene>
    <name evidence="1" type="primary">Acey_s0467.g1989</name>
    <name evidence="1" type="ORF">Y032_0467g1989</name>
</gene>